<evidence type="ECO:0000313" key="3">
    <source>
        <dbReference type="Proteomes" id="UP000282028"/>
    </source>
</evidence>
<sequence>MEGGAFLTSREVFKNPIWKSIVEFRLFFLIYGNAVFSDEGVRVADDLILQRGQWLRSTRKLQEDLKFIENRQVKTYSVSTINRTIKKLVDMQRICTKQHQLGTVFTVLNYEQYQGFDSYKKTELGTELGTVAEQPRNNNKNVKNDKKEIYTPQFDEFWSEYPRKVSKADAAKAWNALVKSGVSIDEIMAATRNYATECQGKEMQFIKHAATFLKSDRWKDHLSSDKPSTYKAKKADPRDKEIGFQRWVQGGNNPEDYNWGDS</sequence>
<organism evidence="2 3">
    <name type="scientific">Brevibacillus invocatus</name>
    <dbReference type="NCBI Taxonomy" id="173959"/>
    <lineage>
        <taxon>Bacteria</taxon>
        <taxon>Bacillati</taxon>
        <taxon>Bacillota</taxon>
        <taxon>Bacilli</taxon>
        <taxon>Bacillales</taxon>
        <taxon>Paenibacillaceae</taxon>
        <taxon>Brevibacillus</taxon>
    </lineage>
</organism>
<feature type="compositionally biased region" description="Basic and acidic residues" evidence="1">
    <location>
        <begin position="233"/>
        <end position="243"/>
    </location>
</feature>
<accession>A0A3M8C4W7</accession>
<dbReference type="AlphaFoldDB" id="A0A3M8C4W7"/>
<dbReference type="Proteomes" id="UP000282028">
    <property type="component" value="Unassembled WGS sequence"/>
</dbReference>
<reference evidence="2 3" key="1">
    <citation type="submission" date="2018-10" db="EMBL/GenBank/DDBJ databases">
        <title>Phylogenomics of Brevibacillus.</title>
        <authorList>
            <person name="Dunlap C."/>
        </authorList>
    </citation>
    <scope>NUCLEOTIDE SEQUENCE [LARGE SCALE GENOMIC DNA]</scope>
    <source>
        <strain evidence="2 3">JCM 12215</strain>
    </source>
</reference>
<gene>
    <name evidence="2" type="ORF">EDM52_18475</name>
</gene>
<dbReference type="RefSeq" id="WP_122910425.1">
    <property type="nucleotide sequence ID" value="NZ_CBCSBE010000013.1"/>
</dbReference>
<evidence type="ECO:0000313" key="2">
    <source>
        <dbReference type="EMBL" id="RNB69955.1"/>
    </source>
</evidence>
<comment type="caution">
    <text evidence="2">The sequence shown here is derived from an EMBL/GenBank/DDBJ whole genome shotgun (WGS) entry which is preliminary data.</text>
</comment>
<keyword evidence="3" id="KW-1185">Reference proteome</keyword>
<name>A0A3M8C4W7_9BACL</name>
<protein>
    <recommendedName>
        <fullName evidence="4">Replication protein</fullName>
    </recommendedName>
</protein>
<evidence type="ECO:0008006" key="4">
    <source>
        <dbReference type="Google" id="ProtNLM"/>
    </source>
</evidence>
<evidence type="ECO:0000256" key="1">
    <source>
        <dbReference type="SAM" id="MobiDB-lite"/>
    </source>
</evidence>
<dbReference type="EMBL" id="RHHR01000036">
    <property type="protein sequence ID" value="RNB69955.1"/>
    <property type="molecule type" value="Genomic_DNA"/>
</dbReference>
<feature type="region of interest" description="Disordered" evidence="1">
    <location>
        <begin position="220"/>
        <end position="262"/>
    </location>
</feature>
<proteinExistence type="predicted"/>